<organism evidence="2">
    <name type="scientific">Sipha flava</name>
    <name type="common">yellow sugarcane aphid</name>
    <dbReference type="NCBI Taxonomy" id="143950"/>
    <lineage>
        <taxon>Eukaryota</taxon>
        <taxon>Metazoa</taxon>
        <taxon>Ecdysozoa</taxon>
        <taxon>Arthropoda</taxon>
        <taxon>Hexapoda</taxon>
        <taxon>Insecta</taxon>
        <taxon>Pterygota</taxon>
        <taxon>Neoptera</taxon>
        <taxon>Paraneoptera</taxon>
        <taxon>Hemiptera</taxon>
        <taxon>Sternorrhyncha</taxon>
        <taxon>Aphidomorpha</taxon>
        <taxon>Aphidoidea</taxon>
        <taxon>Aphididae</taxon>
        <taxon>Sipha</taxon>
    </lineage>
</organism>
<dbReference type="AlphaFoldDB" id="A0A2S2Q1L9"/>
<dbReference type="OrthoDB" id="6586554at2759"/>
<dbReference type="PANTHER" id="PTHR36981">
    <property type="entry name" value="ZGC:195170"/>
    <property type="match status" value="1"/>
</dbReference>
<name>A0A2S2Q1L9_9HEMI</name>
<evidence type="ECO:0000313" key="2">
    <source>
        <dbReference type="EMBL" id="MBY71540.1"/>
    </source>
</evidence>
<dbReference type="PANTHER" id="PTHR36981:SF1">
    <property type="entry name" value="P2X PURINORECEPTOR 7 INTRACELLULAR DOMAIN-CONTAINING PROTEIN"/>
    <property type="match status" value="1"/>
</dbReference>
<dbReference type="Pfam" id="PF20478">
    <property type="entry name" value="P2RX7_C"/>
    <property type="match status" value="1"/>
</dbReference>
<dbReference type="EMBL" id="GGMS01002337">
    <property type="protein sequence ID" value="MBY71540.1"/>
    <property type="molecule type" value="Transcribed_RNA"/>
</dbReference>
<evidence type="ECO:0000259" key="1">
    <source>
        <dbReference type="Pfam" id="PF20478"/>
    </source>
</evidence>
<sequence length="146" mass="17161">MSLQPYCFEPTLQDIDETTLETTSINPLVAISCDERTKKEIKDWCLCKKCTTMKTDKECVCCFEFDNLTKLHDKKICITNIPSFRKVIMDEEILNITRHQMIIKARNSNKKKMLSSPCPQNKTWRFICYKQFIHWINSWSAIGKGK</sequence>
<dbReference type="InterPro" id="IPR046815">
    <property type="entry name" value="P2RX7_C"/>
</dbReference>
<protein>
    <recommendedName>
        <fullName evidence="1">P2X purinoreceptor 7 intracellular domain-containing protein</fullName>
    </recommendedName>
</protein>
<feature type="domain" description="P2X purinoreceptor 7 intracellular" evidence="1">
    <location>
        <begin position="17"/>
        <end position="135"/>
    </location>
</feature>
<accession>A0A2S2Q1L9</accession>
<gene>
    <name evidence="2" type="ORF">g.129110</name>
</gene>
<proteinExistence type="predicted"/>
<reference evidence="2" key="1">
    <citation type="submission" date="2018-04" db="EMBL/GenBank/DDBJ databases">
        <title>Transcriptome assembly of Sipha flava.</title>
        <authorList>
            <person name="Scully E.D."/>
            <person name="Geib S.M."/>
            <person name="Palmer N.A."/>
            <person name="Koch K."/>
            <person name="Bradshaw J."/>
            <person name="Heng-Moss T."/>
            <person name="Sarath G."/>
        </authorList>
    </citation>
    <scope>NUCLEOTIDE SEQUENCE</scope>
</reference>